<evidence type="ECO:0000313" key="2">
    <source>
        <dbReference type="Proteomes" id="UP000317648"/>
    </source>
</evidence>
<organism evidence="1 2">
    <name type="scientific">Lignipirellula cremea</name>
    <dbReference type="NCBI Taxonomy" id="2528010"/>
    <lineage>
        <taxon>Bacteria</taxon>
        <taxon>Pseudomonadati</taxon>
        <taxon>Planctomycetota</taxon>
        <taxon>Planctomycetia</taxon>
        <taxon>Pirellulales</taxon>
        <taxon>Pirellulaceae</taxon>
        <taxon>Lignipirellula</taxon>
    </lineage>
</organism>
<accession>A0A518DWH2</accession>
<dbReference type="Gene3D" id="3.20.20.150">
    <property type="entry name" value="Divalent-metal-dependent TIM barrel enzymes"/>
    <property type="match status" value="1"/>
</dbReference>
<dbReference type="Proteomes" id="UP000317648">
    <property type="component" value="Chromosome"/>
</dbReference>
<name>A0A518DWH2_9BACT</name>
<reference evidence="1 2" key="1">
    <citation type="submission" date="2019-02" db="EMBL/GenBank/DDBJ databases">
        <title>Deep-cultivation of Planctomycetes and their phenomic and genomic characterization uncovers novel biology.</title>
        <authorList>
            <person name="Wiegand S."/>
            <person name="Jogler M."/>
            <person name="Boedeker C."/>
            <person name="Pinto D."/>
            <person name="Vollmers J."/>
            <person name="Rivas-Marin E."/>
            <person name="Kohn T."/>
            <person name="Peeters S.H."/>
            <person name="Heuer A."/>
            <person name="Rast P."/>
            <person name="Oberbeckmann S."/>
            <person name="Bunk B."/>
            <person name="Jeske O."/>
            <person name="Meyerdierks A."/>
            <person name="Storesund J.E."/>
            <person name="Kallscheuer N."/>
            <person name="Luecker S."/>
            <person name="Lage O.M."/>
            <person name="Pohl T."/>
            <person name="Merkel B.J."/>
            <person name="Hornburger P."/>
            <person name="Mueller R.-W."/>
            <person name="Bruemmer F."/>
            <person name="Labrenz M."/>
            <person name="Spormann A.M."/>
            <person name="Op den Camp H."/>
            <person name="Overmann J."/>
            <person name="Amann R."/>
            <person name="Jetten M.S.M."/>
            <person name="Mascher T."/>
            <person name="Medema M.H."/>
            <person name="Devos D.P."/>
            <person name="Kaster A.-K."/>
            <person name="Ovreas L."/>
            <person name="Rohde M."/>
            <person name="Galperin M.Y."/>
            <person name="Jogler C."/>
        </authorList>
    </citation>
    <scope>NUCLEOTIDE SEQUENCE [LARGE SCALE GENOMIC DNA]</scope>
    <source>
        <strain evidence="1 2">Pla85_3_4</strain>
    </source>
</reference>
<dbReference type="RefSeq" id="WP_145054847.1">
    <property type="nucleotide sequence ID" value="NZ_CP036433.1"/>
</dbReference>
<protein>
    <recommendedName>
        <fullName evidence="3">Xylose isomerase-like TIM barrel</fullName>
    </recommendedName>
</protein>
<keyword evidence="2" id="KW-1185">Reference proteome</keyword>
<dbReference type="EMBL" id="CP036433">
    <property type="protein sequence ID" value="QDU96186.1"/>
    <property type="molecule type" value="Genomic_DNA"/>
</dbReference>
<sequence length="395" mass="43900">MAGDFTGPIALGYCTNVHAGADLETNKANLERHAVAVKAKFSPHAPMGVGLWLPSVTAQKLRQPGETERFADWLGERGLSPFTLNGFPYGDFHQPIVKHDVYLPTWFDPRRRDYTLDLIDILDGLLPAGEEGSISTSPIAWGDPTLTDAQWASATANLREVAARLARLEQESGRRIRLCLEPEPGCQLQYSRQMVDLFEQYLLPGGDEDAVRRYLGVCHDVCHAAVMFEGQTAVLQRYQAAGIGVGKVQISSAVCVDFDRISPTDRAEAVEQLRGFSEDRYLHQTVVQTDDGTETFFEDLPLALAQAGDPVELASRWRVHFHVPVYLEKFGLLSTSRNQIEECLVAARELTDCRHFEVETYAWGVLPPELQQAELADGIAAEMEYIEQAFKPIAP</sequence>
<proteinExistence type="predicted"/>
<evidence type="ECO:0008006" key="3">
    <source>
        <dbReference type="Google" id="ProtNLM"/>
    </source>
</evidence>
<dbReference type="SUPFAM" id="SSF51658">
    <property type="entry name" value="Xylose isomerase-like"/>
    <property type="match status" value="1"/>
</dbReference>
<dbReference type="NCBIfam" id="NF035939">
    <property type="entry name" value="TIM_EboE"/>
    <property type="match status" value="1"/>
</dbReference>
<gene>
    <name evidence="1" type="ORF">Pla8534_40050</name>
</gene>
<dbReference type="OrthoDB" id="9785907at2"/>
<dbReference type="KEGG" id="lcre:Pla8534_40050"/>
<dbReference type="InterPro" id="IPR036237">
    <property type="entry name" value="Xyl_isomerase-like_sf"/>
</dbReference>
<dbReference type="AlphaFoldDB" id="A0A518DWH2"/>
<evidence type="ECO:0000313" key="1">
    <source>
        <dbReference type="EMBL" id="QDU96186.1"/>
    </source>
</evidence>